<dbReference type="RefSeq" id="XP_045289399.1">
    <property type="nucleotide sequence ID" value="XM_045429504.1"/>
</dbReference>
<reference evidence="1" key="1">
    <citation type="submission" date="2009-02" db="EMBL/GenBank/DDBJ databases">
        <title>The Genome Sequence of Ajellomyces capsulatus strain G186AR.</title>
        <authorList>
            <consortium name="The Broad Institute Genome Sequencing Platform"/>
            <person name="Champion M."/>
            <person name="Cuomo C."/>
            <person name="Ma L.-J."/>
            <person name="Henn M.R."/>
            <person name="Sil A."/>
            <person name="Goldman B."/>
            <person name="Young S.K."/>
            <person name="Kodira C.D."/>
            <person name="Zeng Q."/>
            <person name="Koehrsen M."/>
            <person name="Alvarado L."/>
            <person name="Berlin A."/>
            <person name="Borenstein D."/>
            <person name="Chen Z."/>
            <person name="Engels R."/>
            <person name="Freedman E."/>
            <person name="Gellesch M."/>
            <person name="Goldberg J."/>
            <person name="Griggs A."/>
            <person name="Gujja S."/>
            <person name="Heiman D."/>
            <person name="Hepburn T."/>
            <person name="Howarth C."/>
            <person name="Jen D."/>
            <person name="Larson L."/>
            <person name="Lewis B."/>
            <person name="Mehta T."/>
            <person name="Park D."/>
            <person name="Pearson M."/>
            <person name="Roberts A."/>
            <person name="Saif S."/>
            <person name="Shea T."/>
            <person name="Shenoy N."/>
            <person name="Sisk P."/>
            <person name="Stolte C."/>
            <person name="Sykes S."/>
            <person name="Walk T."/>
            <person name="White J."/>
            <person name="Yandava C."/>
            <person name="Klein B."/>
            <person name="McEwen J.G."/>
            <person name="Puccia R."/>
            <person name="Goldman G.H."/>
            <person name="Felipe M.S."/>
            <person name="Nino-Vega G."/>
            <person name="San-Blas G."/>
            <person name="Taylor J."/>
            <person name="Mendoza L."/>
            <person name="Galagan J."/>
            <person name="Nusbaum C."/>
            <person name="Birren B."/>
        </authorList>
    </citation>
    <scope>NUCLEOTIDE SEQUENCE</scope>
    <source>
        <strain evidence="1">G186AR</strain>
    </source>
</reference>
<sequence length="106" mass="11561">MSHSLRTAGDKKIEFVPGLASSFKRPKRADGDSVTRDQIMMLWASFYGAIPSISSENTLLGEKDKVNDQTIAVRNATGSLGMDIFTLNRSNRLVVSSRMLLHSCGG</sequence>
<keyword evidence="2" id="KW-1185">Reference proteome</keyword>
<dbReference type="EMBL" id="GG663365">
    <property type="protein sequence ID" value="EEH08918.1"/>
    <property type="molecule type" value="Genomic_DNA"/>
</dbReference>
<dbReference type="InParanoid" id="C0NGI3"/>
<protein>
    <submittedName>
        <fullName evidence="1">Uncharacterized protein</fullName>
    </submittedName>
</protein>
<evidence type="ECO:0000313" key="2">
    <source>
        <dbReference type="Proteomes" id="UP000001631"/>
    </source>
</evidence>
<dbReference type="Proteomes" id="UP000001631">
    <property type="component" value="Unassembled WGS sequence"/>
</dbReference>
<dbReference type="HOGENOM" id="CLU_2222454_0_0_1"/>
<dbReference type="GeneID" id="69035471"/>
<evidence type="ECO:0000313" key="1">
    <source>
        <dbReference type="EMBL" id="EEH08918.1"/>
    </source>
</evidence>
<gene>
    <name evidence="1" type="ORF">HCBG_02455</name>
</gene>
<accession>C0NGI3</accession>
<organism evidence="1 2">
    <name type="scientific">Ajellomyces capsulatus (strain G186AR / H82 / ATCC MYA-2454 / RMSCC 2432)</name>
    <name type="common">Darling's disease fungus</name>
    <name type="synonym">Histoplasma capsulatum</name>
    <dbReference type="NCBI Taxonomy" id="447093"/>
    <lineage>
        <taxon>Eukaryota</taxon>
        <taxon>Fungi</taxon>
        <taxon>Dikarya</taxon>
        <taxon>Ascomycota</taxon>
        <taxon>Pezizomycotina</taxon>
        <taxon>Eurotiomycetes</taxon>
        <taxon>Eurotiomycetidae</taxon>
        <taxon>Onygenales</taxon>
        <taxon>Ajellomycetaceae</taxon>
        <taxon>Histoplasma</taxon>
    </lineage>
</organism>
<proteinExistence type="predicted"/>
<dbReference type="AlphaFoldDB" id="C0NGI3"/>
<name>C0NGI3_AJECG</name>